<organism evidence="9 10">
    <name type="scientific">Fimbriimonas ginsengisoli</name>
    <dbReference type="NCBI Taxonomy" id="1005039"/>
    <lineage>
        <taxon>Bacteria</taxon>
        <taxon>Bacillati</taxon>
        <taxon>Armatimonadota</taxon>
        <taxon>Fimbriimonadia</taxon>
        <taxon>Fimbriimonadales</taxon>
        <taxon>Fimbriimonadaceae</taxon>
        <taxon>Fimbriimonas</taxon>
    </lineage>
</organism>
<gene>
    <name evidence="9" type="ORF">HYR64_03715</name>
</gene>
<comment type="pathway">
    <text evidence="2">Secondary metabolite biosynthesis.</text>
</comment>
<evidence type="ECO:0000259" key="8">
    <source>
        <dbReference type="Pfam" id="PF13813"/>
    </source>
</evidence>
<feature type="domain" description="Wax synthase" evidence="8">
    <location>
        <begin position="178"/>
        <end position="241"/>
    </location>
</feature>
<dbReference type="PANTHER" id="PTHR31595:SF57">
    <property type="entry name" value="OS04G0481900 PROTEIN"/>
    <property type="match status" value="1"/>
</dbReference>
<dbReference type="PANTHER" id="PTHR31595">
    <property type="entry name" value="LONG-CHAIN-ALCOHOL O-FATTY-ACYLTRANSFERASE 3-RELATED"/>
    <property type="match status" value="1"/>
</dbReference>
<evidence type="ECO:0000256" key="3">
    <source>
        <dbReference type="ARBA" id="ARBA00022679"/>
    </source>
</evidence>
<feature type="transmembrane region" description="Helical" evidence="7">
    <location>
        <begin position="314"/>
        <end position="333"/>
    </location>
</feature>
<feature type="transmembrane region" description="Helical" evidence="7">
    <location>
        <begin position="275"/>
        <end position="294"/>
    </location>
</feature>
<evidence type="ECO:0000256" key="7">
    <source>
        <dbReference type="SAM" id="Phobius"/>
    </source>
</evidence>
<feature type="transmembrane region" description="Helical" evidence="7">
    <location>
        <begin position="62"/>
        <end position="80"/>
    </location>
</feature>
<evidence type="ECO:0000313" key="10">
    <source>
        <dbReference type="Proteomes" id="UP000727962"/>
    </source>
</evidence>
<evidence type="ECO:0000313" key="9">
    <source>
        <dbReference type="EMBL" id="MBI1756196.1"/>
    </source>
</evidence>
<feature type="transmembrane region" description="Helical" evidence="7">
    <location>
        <begin position="144"/>
        <end position="162"/>
    </location>
</feature>
<name>A0A931PW23_FIMGI</name>
<dbReference type="GO" id="GO:0008374">
    <property type="term" value="F:O-acyltransferase activity"/>
    <property type="evidence" value="ECO:0007669"/>
    <property type="project" value="InterPro"/>
</dbReference>
<dbReference type="Proteomes" id="UP000727962">
    <property type="component" value="Unassembled WGS sequence"/>
</dbReference>
<keyword evidence="5 7" id="KW-1133">Transmembrane helix</keyword>
<accession>A0A931PW23</accession>
<feature type="transmembrane region" description="Helical" evidence="7">
    <location>
        <begin position="6"/>
        <end position="22"/>
    </location>
</feature>
<dbReference type="AlphaFoldDB" id="A0A931PW23"/>
<comment type="caution">
    <text evidence="9">The sequence shown here is derived from an EMBL/GenBank/DDBJ whole genome shotgun (WGS) entry which is preliminary data.</text>
</comment>
<keyword evidence="6 7" id="KW-0472">Membrane</keyword>
<dbReference type="InterPro" id="IPR044851">
    <property type="entry name" value="Wax_synthase"/>
</dbReference>
<feature type="transmembrane region" description="Helical" evidence="7">
    <location>
        <begin position="389"/>
        <end position="407"/>
    </location>
</feature>
<dbReference type="EMBL" id="JACOSL010000026">
    <property type="protein sequence ID" value="MBI1756196.1"/>
    <property type="molecule type" value="Genomic_DNA"/>
</dbReference>
<dbReference type="Pfam" id="PF13813">
    <property type="entry name" value="MBOAT_2"/>
    <property type="match status" value="1"/>
</dbReference>
<feature type="transmembrane region" description="Helical" evidence="7">
    <location>
        <begin position="428"/>
        <end position="450"/>
    </location>
</feature>
<dbReference type="GO" id="GO:0006629">
    <property type="term" value="P:lipid metabolic process"/>
    <property type="evidence" value="ECO:0007669"/>
    <property type="project" value="InterPro"/>
</dbReference>
<sequence length="452" mass="50102">MNAERLAPWIVVLVMAALMPLLPSRPAARRVGQVALVLAGIGLLTIQASASPGWKLLCASLLFLYLMKGVVLLALPAAAVRRTPALPYLAFFTVWPGMAIEGLQERRAATPSDVQGFGRGLTRFFLGIGLVLIDALLVNRIPALAAAWICVGGLLLAIHLGFSEVLTCLIRLAGRPVDPLFLQPGKSISLEDFWSRRWNRPFVEMDRRLFLRPLMRMLGRGGAMVAVFLISGLLHEMAISYPVGDGWGLPSGYFLLQAAAMLAQNKLRIRSPLWTWGFVLIPLPILFHPPFLLGLPLELVRLLHWALAARPAEWYLNILLWAMPAAQLLVLAASRQVPERLKWAEELPRLGPFNRKLMWTYGIFVVFTIVAFAVVTLVLHAELMRGDRAAVAFAIFVAAYWTLRLGFDNFYFKAADWPEGAEFVVGHALLNSLFAFLTLSYGMVAFWRVLGG</sequence>
<keyword evidence="4 7" id="KW-0812">Transmembrane</keyword>
<feature type="transmembrane region" description="Helical" evidence="7">
    <location>
        <begin position="217"/>
        <end position="234"/>
    </location>
</feature>
<evidence type="ECO:0000256" key="1">
    <source>
        <dbReference type="ARBA" id="ARBA00004141"/>
    </source>
</evidence>
<reference evidence="9" key="1">
    <citation type="submission" date="2020-07" db="EMBL/GenBank/DDBJ databases">
        <title>Huge and variable diversity of episymbiotic CPR bacteria and DPANN archaea in groundwater ecosystems.</title>
        <authorList>
            <person name="He C.Y."/>
            <person name="Keren R."/>
            <person name="Whittaker M."/>
            <person name="Farag I.F."/>
            <person name="Doudna J."/>
            <person name="Cate J.H.D."/>
            <person name="Banfield J.F."/>
        </authorList>
    </citation>
    <scope>NUCLEOTIDE SEQUENCE</scope>
    <source>
        <strain evidence="9">NC_groundwater_17_Pr7_B-0.1um_64_12</strain>
    </source>
</reference>
<evidence type="ECO:0000256" key="4">
    <source>
        <dbReference type="ARBA" id="ARBA00022692"/>
    </source>
</evidence>
<comment type="subcellular location">
    <subcellularLocation>
        <location evidence="1">Membrane</location>
        <topology evidence="1">Multi-pass membrane protein</topology>
    </subcellularLocation>
</comment>
<dbReference type="InterPro" id="IPR032805">
    <property type="entry name" value="Wax_synthase_dom"/>
</dbReference>
<evidence type="ECO:0000256" key="2">
    <source>
        <dbReference type="ARBA" id="ARBA00005179"/>
    </source>
</evidence>
<feature type="transmembrane region" description="Helical" evidence="7">
    <location>
        <begin position="34"/>
        <end position="50"/>
    </location>
</feature>
<evidence type="ECO:0000256" key="6">
    <source>
        <dbReference type="ARBA" id="ARBA00023136"/>
    </source>
</evidence>
<keyword evidence="3 9" id="KW-0808">Transferase</keyword>
<evidence type="ECO:0000256" key="5">
    <source>
        <dbReference type="ARBA" id="ARBA00022989"/>
    </source>
</evidence>
<protein>
    <submittedName>
        <fullName evidence="9">Membrane bound O-acyl transferase family-domain-containing protein</fullName>
    </submittedName>
</protein>
<dbReference type="GO" id="GO:0016020">
    <property type="term" value="C:membrane"/>
    <property type="evidence" value="ECO:0007669"/>
    <property type="project" value="UniProtKB-SubCell"/>
</dbReference>
<proteinExistence type="predicted"/>
<feature type="transmembrane region" description="Helical" evidence="7">
    <location>
        <begin position="121"/>
        <end position="138"/>
    </location>
</feature>
<feature type="transmembrane region" description="Helical" evidence="7">
    <location>
        <begin position="359"/>
        <end position="383"/>
    </location>
</feature>